<dbReference type="PANTHER" id="PTHR46002">
    <property type="entry name" value="EG:114D9.1 PROTEIN-RELATED"/>
    <property type="match status" value="1"/>
</dbReference>
<reference evidence="22" key="1">
    <citation type="journal article" date="2014" name="Nat. Genet.">
        <title>Genome of the human hookworm Necator americanus.</title>
        <authorList>
            <person name="Tang Y.T."/>
            <person name="Gao X."/>
            <person name="Rosa B.A."/>
            <person name="Abubucker S."/>
            <person name="Hallsworth-Pepin K."/>
            <person name="Martin J."/>
            <person name="Tyagi R."/>
            <person name="Heizer E."/>
            <person name="Zhang X."/>
            <person name="Bhonagiri-Palsikar V."/>
            <person name="Minx P."/>
            <person name="Warren W.C."/>
            <person name="Wang Q."/>
            <person name="Zhan B."/>
            <person name="Hotez P.J."/>
            <person name="Sternberg P.W."/>
            <person name="Dougall A."/>
            <person name="Gaze S.T."/>
            <person name="Mulvenna J."/>
            <person name="Sotillo J."/>
            <person name="Ranganathan S."/>
            <person name="Rabelo E.M."/>
            <person name="Wilson R.K."/>
            <person name="Felgner P.L."/>
            <person name="Bethony J."/>
            <person name="Hawdon J.M."/>
            <person name="Gasser R.B."/>
            <person name="Loukas A."/>
            <person name="Mitreva M."/>
        </authorList>
    </citation>
    <scope>NUCLEOTIDE SEQUENCE [LARGE SCALE GENOMIC DNA]</scope>
</reference>
<dbReference type="InterPro" id="IPR051875">
    <property type="entry name" value="Calcineurin_B_homologous"/>
</dbReference>
<dbReference type="KEGG" id="nai:NECAME_00339"/>
<dbReference type="InterPro" id="IPR011992">
    <property type="entry name" value="EF-hand-dom_pair"/>
</dbReference>
<dbReference type="CDD" id="cd00051">
    <property type="entry name" value="EFh"/>
    <property type="match status" value="1"/>
</dbReference>
<evidence type="ECO:0000259" key="19">
    <source>
        <dbReference type="PROSITE" id="PS50222"/>
    </source>
</evidence>
<dbReference type="InterPro" id="IPR001253">
    <property type="entry name" value="TIF_eIF-1A"/>
</dbReference>
<evidence type="ECO:0000256" key="12">
    <source>
        <dbReference type="ARBA" id="ARBA00022927"/>
    </source>
</evidence>
<dbReference type="Pfam" id="PF01176">
    <property type="entry name" value="eIF-1a"/>
    <property type="match status" value="1"/>
</dbReference>
<dbReference type="SUPFAM" id="SSF50249">
    <property type="entry name" value="Nucleic acid-binding proteins"/>
    <property type="match status" value="1"/>
</dbReference>
<dbReference type="GO" id="GO:0005634">
    <property type="term" value="C:nucleus"/>
    <property type="evidence" value="ECO:0007669"/>
    <property type="project" value="UniProtKB-SubCell"/>
</dbReference>
<keyword evidence="10" id="KW-0677">Repeat</keyword>
<dbReference type="OrthoDB" id="191686at2759"/>
<evidence type="ECO:0000313" key="22">
    <source>
        <dbReference type="Proteomes" id="UP000053676"/>
    </source>
</evidence>
<feature type="domain" description="EF-hand" evidence="19">
    <location>
        <begin position="338"/>
        <end position="373"/>
    </location>
</feature>
<keyword evidence="14" id="KW-0539">Nucleus</keyword>
<keyword evidence="17 21" id="KW-0396">Initiation factor</keyword>
<protein>
    <submittedName>
        <fullName evidence="21">Putative translation initiation factor eIF-1A</fullName>
    </submittedName>
</protein>
<evidence type="ECO:0000256" key="8">
    <source>
        <dbReference type="ARBA" id="ARBA00022707"/>
    </source>
</evidence>
<dbReference type="PROSITE" id="PS50832">
    <property type="entry name" value="S1_IF1_TYPE"/>
    <property type="match status" value="1"/>
</dbReference>
<dbReference type="SMART" id="SM00652">
    <property type="entry name" value="eIF1a"/>
    <property type="match status" value="1"/>
</dbReference>
<gene>
    <name evidence="21" type="ORF">NECAME_00339</name>
</gene>
<dbReference type="InterPro" id="IPR018247">
    <property type="entry name" value="EF_Hand_1_Ca_BS"/>
</dbReference>
<keyword evidence="13" id="KW-0472">Membrane</keyword>
<evidence type="ECO:0000256" key="3">
    <source>
        <dbReference type="ARBA" id="ARBA00004496"/>
    </source>
</evidence>
<dbReference type="STRING" id="51031.W2TCP4"/>
<dbReference type="CTD" id="25340383"/>
<dbReference type="GO" id="GO:0005509">
    <property type="term" value="F:calcium ion binding"/>
    <property type="evidence" value="ECO:0007669"/>
    <property type="project" value="InterPro"/>
</dbReference>
<dbReference type="EMBL" id="KI659683">
    <property type="protein sequence ID" value="ETN78966.1"/>
    <property type="molecule type" value="Genomic_DNA"/>
</dbReference>
<dbReference type="Pfam" id="PF13499">
    <property type="entry name" value="EF-hand_7"/>
    <property type="match status" value="1"/>
</dbReference>
<evidence type="ECO:0000256" key="1">
    <source>
        <dbReference type="ARBA" id="ARBA00004123"/>
    </source>
</evidence>
<keyword evidence="8" id="KW-0519">Myristate</keyword>
<keyword evidence="22" id="KW-1185">Reference proteome</keyword>
<keyword evidence="4" id="KW-0813">Transport</keyword>
<keyword evidence="17" id="KW-0648">Protein biosynthesis</keyword>
<evidence type="ECO:0000256" key="16">
    <source>
        <dbReference type="ARBA" id="ARBA00038164"/>
    </source>
</evidence>
<dbReference type="PROSITE" id="PS00018">
    <property type="entry name" value="EF_HAND_1"/>
    <property type="match status" value="2"/>
</dbReference>
<sequence length="382" mass="44115">MSVSTKRRYITNKVESEYYTPVDGDIIAQVRSARGNNLHEVEDENGGMYVASMPSKFRKAVWIRRGQFVVLRPIEEGDKVKAEIEHVLDEENVLYIRSQNKWPSRFEEQARLMTRDAKRGTKGDNAMIDDDMLPPSDSDEYDEDEDEGDGSSEEDDESLSSDESSNDEEKDTRQYNPNRKQIPNNSSNTPKMGNSSSLMLRDEEIDEIARETEFNRNQIVRLYSRFLSLDKKGQGFLSRDDFLNVPELAVNPLGDRIVDAFFTLAGENEQQLNFRQFVRILAHFQPINRSKKNALNGRKEKLKFAFQMYDLNKNGYITREEFKVILNSMVGANITAEQLDKIADRTIEEADGDNDGRISFEEFCRAMEKTDIEEKMSIRFLN</sequence>
<keyword evidence="11" id="KW-0106">Calcium</keyword>
<keyword evidence="12" id="KW-0653">Protein transport</keyword>
<evidence type="ECO:0000256" key="11">
    <source>
        <dbReference type="ARBA" id="ARBA00022837"/>
    </source>
</evidence>
<dbReference type="InterPro" id="IPR002048">
    <property type="entry name" value="EF_hand_dom"/>
</dbReference>
<dbReference type="AlphaFoldDB" id="W2TCP4"/>
<evidence type="ECO:0000256" key="15">
    <source>
        <dbReference type="ARBA" id="ARBA00023288"/>
    </source>
</evidence>
<feature type="domain" description="S1-like" evidence="20">
    <location>
        <begin position="5"/>
        <end position="89"/>
    </location>
</feature>
<feature type="compositionally biased region" description="Polar residues" evidence="18">
    <location>
        <begin position="174"/>
        <end position="198"/>
    </location>
</feature>
<evidence type="ECO:0000256" key="14">
    <source>
        <dbReference type="ARBA" id="ARBA00023242"/>
    </source>
</evidence>
<dbReference type="GO" id="GO:0015031">
    <property type="term" value="P:protein transport"/>
    <property type="evidence" value="ECO:0007669"/>
    <property type="project" value="UniProtKB-KW"/>
</dbReference>
<comment type="similarity">
    <text evidence="16">Belongs to the calcineurin regulatory subunit family. CHP subfamily.</text>
</comment>
<dbReference type="Proteomes" id="UP000053676">
    <property type="component" value="Unassembled WGS sequence"/>
</dbReference>
<dbReference type="Gene3D" id="2.40.50.140">
    <property type="entry name" value="Nucleic acid-binding proteins"/>
    <property type="match status" value="1"/>
</dbReference>
<evidence type="ECO:0000256" key="6">
    <source>
        <dbReference type="ARBA" id="ARBA00022490"/>
    </source>
</evidence>
<feature type="domain" description="EF-hand" evidence="19">
    <location>
        <begin position="217"/>
        <end position="252"/>
    </location>
</feature>
<dbReference type="GO" id="GO:0005737">
    <property type="term" value="C:cytoplasm"/>
    <property type="evidence" value="ECO:0007669"/>
    <property type="project" value="UniProtKB-SubCell"/>
</dbReference>
<evidence type="ECO:0000256" key="2">
    <source>
        <dbReference type="ARBA" id="ARBA00004236"/>
    </source>
</evidence>
<evidence type="ECO:0000256" key="9">
    <source>
        <dbReference type="ARBA" id="ARBA00022723"/>
    </source>
</evidence>
<feature type="compositionally biased region" description="Acidic residues" evidence="18">
    <location>
        <begin position="127"/>
        <end position="169"/>
    </location>
</feature>
<dbReference type="GO" id="GO:0005886">
    <property type="term" value="C:plasma membrane"/>
    <property type="evidence" value="ECO:0007669"/>
    <property type="project" value="UniProtKB-SubCell"/>
</dbReference>
<feature type="region of interest" description="Disordered" evidence="18">
    <location>
        <begin position="114"/>
        <end position="199"/>
    </location>
</feature>
<dbReference type="Gene3D" id="1.10.238.10">
    <property type="entry name" value="EF-hand"/>
    <property type="match status" value="1"/>
</dbReference>
<evidence type="ECO:0000256" key="10">
    <source>
        <dbReference type="ARBA" id="ARBA00022737"/>
    </source>
</evidence>
<keyword evidence="7" id="KW-0597">Phosphoprotein</keyword>
<keyword evidence="15" id="KW-0449">Lipoprotein</keyword>
<dbReference type="InterPro" id="IPR012340">
    <property type="entry name" value="NA-bd_OB-fold"/>
</dbReference>
<evidence type="ECO:0000256" key="5">
    <source>
        <dbReference type="ARBA" id="ARBA00022475"/>
    </source>
</evidence>
<dbReference type="GO" id="GO:0003723">
    <property type="term" value="F:RNA binding"/>
    <property type="evidence" value="ECO:0007669"/>
    <property type="project" value="InterPro"/>
</dbReference>
<evidence type="ECO:0000256" key="4">
    <source>
        <dbReference type="ARBA" id="ARBA00022448"/>
    </source>
</evidence>
<dbReference type="OMA" id="RKAVWIR"/>
<keyword evidence="5" id="KW-1003">Cell membrane</keyword>
<evidence type="ECO:0000256" key="7">
    <source>
        <dbReference type="ARBA" id="ARBA00022553"/>
    </source>
</evidence>
<proteinExistence type="inferred from homology"/>
<dbReference type="GO" id="GO:0003743">
    <property type="term" value="F:translation initiation factor activity"/>
    <property type="evidence" value="ECO:0007669"/>
    <property type="project" value="UniProtKB-UniRule"/>
</dbReference>
<accession>W2TCP4</accession>
<evidence type="ECO:0000256" key="18">
    <source>
        <dbReference type="SAM" id="MobiDB-lite"/>
    </source>
</evidence>
<evidence type="ECO:0000259" key="20">
    <source>
        <dbReference type="PROSITE" id="PS50832"/>
    </source>
</evidence>
<organism evidence="21 22">
    <name type="scientific">Necator americanus</name>
    <name type="common">Human hookworm</name>
    <dbReference type="NCBI Taxonomy" id="51031"/>
    <lineage>
        <taxon>Eukaryota</taxon>
        <taxon>Metazoa</taxon>
        <taxon>Ecdysozoa</taxon>
        <taxon>Nematoda</taxon>
        <taxon>Chromadorea</taxon>
        <taxon>Rhabditida</taxon>
        <taxon>Rhabditina</taxon>
        <taxon>Rhabditomorpha</taxon>
        <taxon>Strongyloidea</taxon>
        <taxon>Ancylostomatidae</taxon>
        <taxon>Bunostominae</taxon>
        <taxon>Necator</taxon>
    </lineage>
</organism>
<dbReference type="GeneID" id="25340383"/>
<evidence type="ECO:0000313" key="21">
    <source>
        <dbReference type="EMBL" id="ETN78966.1"/>
    </source>
</evidence>
<dbReference type="SMART" id="SM00054">
    <property type="entry name" value="EFh"/>
    <property type="match status" value="2"/>
</dbReference>
<keyword evidence="6" id="KW-0963">Cytoplasm</keyword>
<dbReference type="PROSITE" id="PS50222">
    <property type="entry name" value="EF_HAND_2"/>
    <property type="match status" value="3"/>
</dbReference>
<dbReference type="SUPFAM" id="SSF47473">
    <property type="entry name" value="EF-hand"/>
    <property type="match status" value="1"/>
</dbReference>
<feature type="domain" description="EF-hand" evidence="19">
    <location>
        <begin position="297"/>
        <end position="332"/>
    </location>
</feature>
<name>W2TCP4_NECAM</name>
<keyword evidence="9" id="KW-0479">Metal-binding</keyword>
<evidence type="ECO:0000256" key="17">
    <source>
        <dbReference type="PROSITE-ProRule" id="PRU00181"/>
    </source>
</evidence>
<dbReference type="FunFam" id="1.10.238.10:FF:000003">
    <property type="entry name" value="Calmodulin A"/>
    <property type="match status" value="1"/>
</dbReference>
<dbReference type="InterPro" id="IPR006196">
    <property type="entry name" value="RNA-binding_domain_S1_IF1"/>
</dbReference>
<evidence type="ECO:0000256" key="13">
    <source>
        <dbReference type="ARBA" id="ARBA00023136"/>
    </source>
</evidence>
<comment type="subcellular location">
    <subcellularLocation>
        <location evidence="2">Cell membrane</location>
    </subcellularLocation>
    <subcellularLocation>
        <location evidence="3">Cytoplasm</location>
    </subcellularLocation>
    <subcellularLocation>
        <location evidence="1">Nucleus</location>
    </subcellularLocation>
</comment>